<protein>
    <submittedName>
        <fullName evidence="10">Radical SAM protein</fullName>
    </submittedName>
</protein>
<evidence type="ECO:0000256" key="2">
    <source>
        <dbReference type="ARBA" id="ARBA00022485"/>
    </source>
</evidence>
<dbReference type="RefSeq" id="WP_117650448.1">
    <property type="nucleotide sequence ID" value="NZ_JBBNJA010000015.1"/>
</dbReference>
<dbReference type="Pfam" id="PF13186">
    <property type="entry name" value="SPASM"/>
    <property type="match status" value="1"/>
</dbReference>
<keyword evidence="2" id="KW-0004">4Fe-4S</keyword>
<dbReference type="NCBIfam" id="TIGR04085">
    <property type="entry name" value="rSAM_more_4Fe4S"/>
    <property type="match status" value="1"/>
</dbReference>
<keyword evidence="6" id="KW-0411">Iron-sulfur</keyword>
<dbReference type="InterPro" id="IPR007197">
    <property type="entry name" value="rSAM"/>
</dbReference>
<name>A0A3E4M579_9FIRM</name>
<dbReference type="EMBL" id="QRHN01000037">
    <property type="protein sequence ID" value="RHF75594.1"/>
    <property type="molecule type" value="Genomic_DNA"/>
</dbReference>
<dbReference type="PANTHER" id="PTHR43273:SF3">
    <property type="entry name" value="ANAEROBIC SULFATASE-MATURATING ENZYME HOMOLOG ASLB-RELATED"/>
    <property type="match status" value="1"/>
</dbReference>
<dbReference type="GO" id="GO:0046872">
    <property type="term" value="F:metal ion binding"/>
    <property type="evidence" value="ECO:0007669"/>
    <property type="project" value="UniProtKB-KW"/>
</dbReference>
<evidence type="ECO:0000256" key="4">
    <source>
        <dbReference type="ARBA" id="ARBA00022723"/>
    </source>
</evidence>
<dbReference type="SFLD" id="SFLDG01072">
    <property type="entry name" value="dehydrogenase_like"/>
    <property type="match status" value="1"/>
</dbReference>
<dbReference type="PANTHER" id="PTHR43273">
    <property type="entry name" value="ANAEROBIC SULFATASE-MATURATING ENZYME HOMOLOG ASLB-RELATED"/>
    <property type="match status" value="1"/>
</dbReference>
<dbReference type="InterPro" id="IPR058240">
    <property type="entry name" value="rSAM_sf"/>
</dbReference>
<evidence type="ECO:0000256" key="6">
    <source>
        <dbReference type="ARBA" id="ARBA00023014"/>
    </source>
</evidence>
<dbReference type="Proteomes" id="UP000261208">
    <property type="component" value="Unassembled WGS sequence"/>
</dbReference>
<comment type="caution">
    <text evidence="10">The sequence shown here is derived from an EMBL/GenBank/DDBJ whole genome shotgun (WGS) entry which is preliminary data.</text>
</comment>
<keyword evidence="3" id="KW-0949">S-adenosyl-L-methionine</keyword>
<evidence type="ECO:0000313" key="11">
    <source>
        <dbReference type="EMBL" id="RHF75594.1"/>
    </source>
</evidence>
<evidence type="ECO:0000259" key="8">
    <source>
        <dbReference type="Pfam" id="PF04055"/>
    </source>
</evidence>
<dbReference type="PROSITE" id="PS01305">
    <property type="entry name" value="MOAA_NIFB_PQQE"/>
    <property type="match status" value="1"/>
</dbReference>
<keyword evidence="4" id="KW-0479">Metal-binding</keyword>
<dbReference type="InterPro" id="IPR000385">
    <property type="entry name" value="MoaA_NifB_PqqE_Fe-S-bd_CS"/>
</dbReference>
<dbReference type="GO" id="GO:0051539">
    <property type="term" value="F:4 iron, 4 sulfur cluster binding"/>
    <property type="evidence" value="ECO:0007669"/>
    <property type="project" value="UniProtKB-KW"/>
</dbReference>
<comment type="cofactor">
    <cofactor evidence="1">
        <name>[4Fe-4S] cluster</name>
        <dbReference type="ChEBI" id="CHEBI:49883"/>
    </cofactor>
</comment>
<dbReference type="EMBL" id="QSQQ01000021">
    <property type="protein sequence ID" value="RGK44871.1"/>
    <property type="molecule type" value="Genomic_DNA"/>
</dbReference>
<dbReference type="SFLD" id="SFLDS00029">
    <property type="entry name" value="Radical_SAM"/>
    <property type="match status" value="1"/>
</dbReference>
<proteinExistence type="inferred from homology"/>
<dbReference type="Pfam" id="PF04055">
    <property type="entry name" value="Radical_SAM"/>
    <property type="match status" value="1"/>
</dbReference>
<dbReference type="CDD" id="cd01335">
    <property type="entry name" value="Radical_SAM"/>
    <property type="match status" value="1"/>
</dbReference>
<dbReference type="SFLD" id="SFLDG01067">
    <property type="entry name" value="SPASM/twitch_domain_containing"/>
    <property type="match status" value="1"/>
</dbReference>
<evidence type="ECO:0000256" key="1">
    <source>
        <dbReference type="ARBA" id="ARBA00001966"/>
    </source>
</evidence>
<reference evidence="12 13" key="1">
    <citation type="submission" date="2018-08" db="EMBL/GenBank/DDBJ databases">
        <title>A genome reference for cultivated species of the human gut microbiota.</title>
        <authorList>
            <person name="Zou Y."/>
            <person name="Xue W."/>
            <person name="Luo G."/>
        </authorList>
    </citation>
    <scope>NUCLEOTIDE SEQUENCE [LARGE SCALE GENOMIC DNA]</scope>
    <source>
        <strain evidence="11 13">AM23-7AC</strain>
        <strain evidence="10 12">TF11-11</strain>
    </source>
</reference>
<organism evidence="10 12">
    <name type="scientific">Dorea formicigenerans</name>
    <dbReference type="NCBI Taxonomy" id="39486"/>
    <lineage>
        <taxon>Bacteria</taxon>
        <taxon>Bacillati</taxon>
        <taxon>Bacillota</taxon>
        <taxon>Clostridia</taxon>
        <taxon>Lachnospirales</taxon>
        <taxon>Lachnospiraceae</taxon>
        <taxon>Dorea</taxon>
    </lineage>
</organism>
<dbReference type="SUPFAM" id="SSF102114">
    <property type="entry name" value="Radical SAM enzymes"/>
    <property type="match status" value="1"/>
</dbReference>
<accession>A0A3E4M579</accession>
<dbReference type="InterPro" id="IPR023885">
    <property type="entry name" value="4Fe4S-binding_SPASM_dom"/>
</dbReference>
<evidence type="ECO:0000256" key="7">
    <source>
        <dbReference type="ARBA" id="ARBA00023601"/>
    </source>
</evidence>
<gene>
    <name evidence="11" type="ORF">DW658_15105</name>
    <name evidence="10" type="ORF">DXD10_13945</name>
</gene>
<dbReference type="InterPro" id="IPR023867">
    <property type="entry name" value="Sulphatase_maturase_rSAM"/>
</dbReference>
<dbReference type="SFLD" id="SFLDG01386">
    <property type="entry name" value="main_SPASM_domain-containing"/>
    <property type="match status" value="1"/>
</dbReference>
<evidence type="ECO:0000313" key="13">
    <source>
        <dbReference type="Proteomes" id="UP000285666"/>
    </source>
</evidence>
<evidence type="ECO:0000256" key="3">
    <source>
        <dbReference type="ARBA" id="ARBA00022691"/>
    </source>
</evidence>
<evidence type="ECO:0000313" key="10">
    <source>
        <dbReference type="EMBL" id="RGK44871.1"/>
    </source>
</evidence>
<dbReference type="InterPro" id="IPR013785">
    <property type="entry name" value="Aldolase_TIM"/>
</dbReference>
<dbReference type="AlphaFoldDB" id="A0A3E4M579"/>
<dbReference type="GO" id="GO:0016491">
    <property type="term" value="F:oxidoreductase activity"/>
    <property type="evidence" value="ECO:0007669"/>
    <property type="project" value="InterPro"/>
</dbReference>
<feature type="domain" description="Radical SAM core" evidence="8">
    <location>
        <begin position="9"/>
        <end position="125"/>
    </location>
</feature>
<keyword evidence="5" id="KW-0408">Iron</keyword>
<dbReference type="Gene3D" id="3.20.20.70">
    <property type="entry name" value="Aldolase class I"/>
    <property type="match status" value="1"/>
</dbReference>
<sequence length="357" mass="40983">MACVISPIIKVTEMCNFDCVFCRYSNHKQNTGIMNVDIVKKILEESAEINAETNQKVKVLFHGGEPLLWGIERFYEIYEYEKELSDKTGVKFTNSIQTNASLIDDEWIRFFKTSHIGIGISLDGPIGVNAHFSQDESLSFKRTISILDKLKNQKVSFGILSVITNKHIVNGAESFYDFLVENSIKNCGLCYCYNPDDKCSVDSEKLGYYLSDLFDLYFDGEARVNIREFNNAISAILTGKHRCCSHHQRERCGYYLTFLPSGDAFFCDPYNLRKENCLGNISERSISDMVSCSKHQELFNMIQKQVRDYCNKCSVKDICGYGCPRTDRDNEINYFCSANQILYSHIINTIKDRRKSI</sequence>
<dbReference type="Proteomes" id="UP000285666">
    <property type="component" value="Unassembled WGS sequence"/>
</dbReference>
<feature type="domain" description="4Fe4S-binding SPASM" evidence="9">
    <location>
        <begin position="253"/>
        <end position="313"/>
    </location>
</feature>
<evidence type="ECO:0000313" key="12">
    <source>
        <dbReference type="Proteomes" id="UP000261208"/>
    </source>
</evidence>
<evidence type="ECO:0000256" key="5">
    <source>
        <dbReference type="ARBA" id="ARBA00023004"/>
    </source>
</evidence>
<comment type="similarity">
    <text evidence="7">Belongs to the radical SAM superfamily. Anaerobic sulfatase-maturating enzyme family.</text>
</comment>
<evidence type="ECO:0000259" key="9">
    <source>
        <dbReference type="Pfam" id="PF13186"/>
    </source>
</evidence>